<feature type="compositionally biased region" description="Basic and acidic residues" evidence="1">
    <location>
        <begin position="1"/>
        <end position="10"/>
    </location>
</feature>
<dbReference type="Proteomes" id="UP001516023">
    <property type="component" value="Unassembled WGS sequence"/>
</dbReference>
<evidence type="ECO:0000313" key="4">
    <source>
        <dbReference type="Proteomes" id="UP001516023"/>
    </source>
</evidence>
<dbReference type="AlphaFoldDB" id="A0ABD3PCL3"/>
<dbReference type="EMBL" id="JABMIG020000207">
    <property type="protein sequence ID" value="KAL3785885.1"/>
    <property type="molecule type" value="Genomic_DNA"/>
</dbReference>
<keyword evidence="4" id="KW-1185">Reference proteome</keyword>
<reference evidence="3 4" key="1">
    <citation type="journal article" date="2020" name="G3 (Bethesda)">
        <title>Improved Reference Genome for Cyclotella cryptica CCMP332, a Model for Cell Wall Morphogenesis, Salinity Adaptation, and Lipid Production in Diatoms (Bacillariophyta).</title>
        <authorList>
            <person name="Roberts W.R."/>
            <person name="Downey K.M."/>
            <person name="Ruck E.C."/>
            <person name="Traller J.C."/>
            <person name="Alverson A.J."/>
        </authorList>
    </citation>
    <scope>NUCLEOTIDE SEQUENCE [LARGE SCALE GENOMIC DNA]</scope>
    <source>
        <strain evidence="3 4">CCMP332</strain>
    </source>
</reference>
<name>A0ABD3PCL3_9STRA</name>
<dbReference type="PANTHER" id="PTHR13318">
    <property type="entry name" value="PARTNER OF PAIRED, ISOFORM B-RELATED"/>
    <property type="match status" value="1"/>
</dbReference>
<dbReference type="InterPro" id="IPR006553">
    <property type="entry name" value="Leu-rich_rpt_Cys-con_subtyp"/>
</dbReference>
<dbReference type="SMART" id="SM00367">
    <property type="entry name" value="LRR_CC"/>
    <property type="match status" value="5"/>
</dbReference>
<organism evidence="3 4">
    <name type="scientific">Cyclotella cryptica</name>
    <dbReference type="NCBI Taxonomy" id="29204"/>
    <lineage>
        <taxon>Eukaryota</taxon>
        <taxon>Sar</taxon>
        <taxon>Stramenopiles</taxon>
        <taxon>Ochrophyta</taxon>
        <taxon>Bacillariophyta</taxon>
        <taxon>Coscinodiscophyceae</taxon>
        <taxon>Thalassiosirophycidae</taxon>
        <taxon>Stephanodiscales</taxon>
        <taxon>Stephanodiscaceae</taxon>
        <taxon>Cyclotella</taxon>
    </lineage>
</organism>
<evidence type="ECO:0000259" key="2">
    <source>
        <dbReference type="Pfam" id="PF25372"/>
    </source>
</evidence>
<evidence type="ECO:0000313" key="3">
    <source>
        <dbReference type="EMBL" id="KAL3785885.1"/>
    </source>
</evidence>
<dbReference type="InterPro" id="IPR057207">
    <property type="entry name" value="FBXL15_LRR"/>
</dbReference>
<feature type="region of interest" description="Disordered" evidence="1">
    <location>
        <begin position="1"/>
        <end position="23"/>
    </location>
</feature>
<feature type="domain" description="F-box/LRR-repeat protein 15-like leucin rich repeat" evidence="2">
    <location>
        <begin position="428"/>
        <end position="650"/>
    </location>
</feature>
<proteinExistence type="predicted"/>
<gene>
    <name evidence="3" type="ORF">HJC23_008773</name>
</gene>
<dbReference type="Pfam" id="PF25372">
    <property type="entry name" value="DUF7885"/>
    <property type="match status" value="1"/>
</dbReference>
<dbReference type="InterPro" id="IPR032675">
    <property type="entry name" value="LRR_dom_sf"/>
</dbReference>
<sequence length="776" mass="86249">MDQHEPPPHKEGHRSKGTSPHSTTLHILTATYGPSEGRRLLDGTLVDFSNRASFVPYTRDVRPFLAALVKSEQDHESEISKSEGPCFNVENKNNIALMDGRSMNTVFGDPCPGTTKILRVEYRLRDEFWIMDTDSVTTDSELIGVKDSSNGKKRLLRMTSRVYQSTFAEHDRVLLKRQDALFTLPDATQEEEDGMKDVTTTDNGQSECSFARQKEENYSVRLSNSTPNSSLSHVKSQSSASCGISLSRTNPTSNLFISTSPWRLARNISEITLPLILPYLAVRERAMCQLVCSSWREIVLERGIAVVVDVNDTGLFPKHNTFPHESSTNFGALSPFIPPSPSVESESHPSLQDSEQRDSSRALLRGLLTHSHSSLESLVLNDYLPLRPLLDLHPTLPYLRKLKRLDISRIPSITDDTLQLISTFIGTRLEVLYMKGLSQISNAGVVHLVRSCTNLRVLDVSYLHQLEDEVGIAIGNHLTKLEILHGRDNYRWTNASVDLITTNCKNLVQATFWGCIRLTHVHFSETDDKTSSSVNRNSNSLSDEMPLISSISYTNHSKIILLNLWGCHGLTNSSASLMSSLPHLRSLCVSECHKLSDAFVVGVAQSLPQLIHLQLRYLRRITDLSIDAIASRLIGLYSLDVSFCTKLTVGGLTKLLCERCDSLSELRIFSCRQLNLEGGSITSNGGSARIGIGGGRRLARALASVRQNGILSVLDARACDDQASMARDETFLQVMSDLGFEEELRGFFRRPALSSEAVRRQLNATFSCDIRSLGEV</sequence>
<comment type="caution">
    <text evidence="3">The sequence shown here is derived from an EMBL/GenBank/DDBJ whole genome shotgun (WGS) entry which is preliminary data.</text>
</comment>
<dbReference type="Gene3D" id="3.80.10.10">
    <property type="entry name" value="Ribonuclease Inhibitor"/>
    <property type="match status" value="2"/>
</dbReference>
<protein>
    <recommendedName>
        <fullName evidence="2">F-box/LRR-repeat protein 15-like leucin rich repeat domain-containing protein</fullName>
    </recommendedName>
</protein>
<dbReference type="PANTHER" id="PTHR13318:SF105">
    <property type="entry name" value="F-BOX_LRR-REPEAT PROTEIN 3"/>
    <property type="match status" value="1"/>
</dbReference>
<dbReference type="FunFam" id="3.80.10.10:FF:002222">
    <property type="entry name" value="Predicted protein"/>
    <property type="match status" value="1"/>
</dbReference>
<dbReference type="SUPFAM" id="SSF52047">
    <property type="entry name" value="RNI-like"/>
    <property type="match status" value="1"/>
</dbReference>
<accession>A0ABD3PCL3</accession>
<evidence type="ECO:0000256" key="1">
    <source>
        <dbReference type="SAM" id="MobiDB-lite"/>
    </source>
</evidence>